<reference evidence="4" key="1">
    <citation type="journal article" date="2019" name="Int. J. Syst. Evol. Microbiol.">
        <title>The Global Catalogue of Microorganisms (GCM) 10K type strain sequencing project: providing services to taxonomists for standard genome sequencing and annotation.</title>
        <authorList>
            <consortium name="The Broad Institute Genomics Platform"/>
            <consortium name="The Broad Institute Genome Sequencing Center for Infectious Disease"/>
            <person name="Wu L."/>
            <person name="Ma J."/>
        </authorList>
    </citation>
    <scope>NUCLEOTIDE SEQUENCE [LARGE SCALE GENOMIC DNA]</scope>
    <source>
        <strain evidence="4">CGMCC 1.15928</strain>
    </source>
</reference>
<sequence>MDGVSRADFANSIGQQIEDISDRIRYGAYSFQKLRPIAIPKSDGNIRLINVPTIRDRFVQKVLVRFLAEKYGKQWQTPRSFSSLQGTGDGVQSSLKVIKRAINKSDFVVRADLSKYFDTIDRSAMNAVIKKRVRFRSLHPLMFAAVRCETAQRSIDEKAIFQKAGLSKGTGIRQGMPLSPMFAFLFLMDLDTKVVGGFHRYVDDMLFFGPKKTEVLKSFDSYREAVVARGLTVHEMGQPPEKPKTLLVGPHENFEFLGVQLVRSTDGPIVFRIPASSKVRIERSVIESCNFDFDNRRNQKNWILISANKANNLIRNYRGAYGFCEDWDTFNTTLRQLQLNMCRRIVSEMSKIEKQGGAEILMRAFGC</sequence>
<evidence type="ECO:0000256" key="1">
    <source>
        <dbReference type="ARBA" id="ARBA00034120"/>
    </source>
</evidence>
<organism evidence="3 4">
    <name type="scientific">Henriciella pelagia</name>
    <dbReference type="NCBI Taxonomy" id="1977912"/>
    <lineage>
        <taxon>Bacteria</taxon>
        <taxon>Pseudomonadati</taxon>
        <taxon>Pseudomonadota</taxon>
        <taxon>Alphaproteobacteria</taxon>
        <taxon>Hyphomonadales</taxon>
        <taxon>Hyphomonadaceae</taxon>
        <taxon>Henriciella</taxon>
    </lineage>
</organism>
<dbReference type="Pfam" id="PF00078">
    <property type="entry name" value="RVT_1"/>
    <property type="match status" value="1"/>
</dbReference>
<dbReference type="PANTHER" id="PTHR34047">
    <property type="entry name" value="NUCLEAR INTRON MATURASE 1, MITOCHONDRIAL-RELATED"/>
    <property type="match status" value="1"/>
</dbReference>
<comment type="caution">
    <text evidence="3">The sequence shown here is derived from an EMBL/GenBank/DDBJ whole genome shotgun (WGS) entry which is preliminary data.</text>
</comment>
<gene>
    <name evidence="3" type="ORF">GCM10011503_28330</name>
</gene>
<dbReference type="InterPro" id="IPR043502">
    <property type="entry name" value="DNA/RNA_pol_sf"/>
</dbReference>
<dbReference type="PANTHER" id="PTHR34047:SF8">
    <property type="entry name" value="PROTEIN YKFC"/>
    <property type="match status" value="1"/>
</dbReference>
<evidence type="ECO:0000259" key="2">
    <source>
        <dbReference type="PROSITE" id="PS50878"/>
    </source>
</evidence>
<proteinExistence type="inferred from homology"/>
<dbReference type="PROSITE" id="PS50878">
    <property type="entry name" value="RT_POL"/>
    <property type="match status" value="1"/>
</dbReference>
<comment type="similarity">
    <text evidence="1">Belongs to the bacterial reverse transcriptase family.</text>
</comment>
<feature type="domain" description="Reverse transcriptase" evidence="2">
    <location>
        <begin position="20"/>
        <end position="261"/>
    </location>
</feature>
<dbReference type="Proteomes" id="UP000628854">
    <property type="component" value="Unassembled WGS sequence"/>
</dbReference>
<evidence type="ECO:0000313" key="3">
    <source>
        <dbReference type="EMBL" id="GGB77889.1"/>
    </source>
</evidence>
<accession>A0ABQ1JV10</accession>
<evidence type="ECO:0000313" key="4">
    <source>
        <dbReference type="Proteomes" id="UP000628854"/>
    </source>
</evidence>
<dbReference type="InterPro" id="IPR051083">
    <property type="entry name" value="GrpII_Intron_Splice-Mob/Def"/>
</dbReference>
<name>A0ABQ1JV10_9PROT</name>
<protein>
    <recommendedName>
        <fullName evidence="2">Reverse transcriptase domain-containing protein</fullName>
    </recommendedName>
</protein>
<dbReference type="SUPFAM" id="SSF56672">
    <property type="entry name" value="DNA/RNA polymerases"/>
    <property type="match status" value="1"/>
</dbReference>
<keyword evidence="4" id="KW-1185">Reference proteome</keyword>
<dbReference type="EMBL" id="BMKF01000002">
    <property type="protein sequence ID" value="GGB77889.1"/>
    <property type="molecule type" value="Genomic_DNA"/>
</dbReference>
<dbReference type="InterPro" id="IPR000477">
    <property type="entry name" value="RT_dom"/>
</dbReference>